<dbReference type="GeneID" id="85323840"/>
<accession>A0AA40DJ44</accession>
<evidence type="ECO:0000313" key="2">
    <source>
        <dbReference type="EMBL" id="KAK0703221.1"/>
    </source>
</evidence>
<proteinExistence type="predicted"/>
<dbReference type="AlphaFoldDB" id="A0AA40DJ44"/>
<evidence type="ECO:0000256" key="1">
    <source>
        <dbReference type="SAM" id="MobiDB-lite"/>
    </source>
</evidence>
<gene>
    <name evidence="2" type="ORF">B0T26DRAFT_680936</name>
</gene>
<dbReference type="GO" id="GO:0006281">
    <property type="term" value="P:DNA repair"/>
    <property type="evidence" value="ECO:0007669"/>
    <property type="project" value="InterPro"/>
</dbReference>
<dbReference type="Gene3D" id="1.10.10.10">
    <property type="entry name" value="Winged helix-like DNA-binding domain superfamily/Winged helix DNA-binding domain"/>
    <property type="match status" value="1"/>
</dbReference>
<keyword evidence="3" id="KW-1185">Reference proteome</keyword>
<feature type="compositionally biased region" description="Basic and acidic residues" evidence="1">
    <location>
        <begin position="121"/>
        <end position="131"/>
    </location>
</feature>
<dbReference type="RefSeq" id="XP_060290080.1">
    <property type="nucleotide sequence ID" value="XM_060440570.1"/>
</dbReference>
<evidence type="ECO:0000313" key="3">
    <source>
        <dbReference type="Proteomes" id="UP001172101"/>
    </source>
</evidence>
<organism evidence="2 3">
    <name type="scientific">Lasiosphaeria miniovina</name>
    <dbReference type="NCBI Taxonomy" id="1954250"/>
    <lineage>
        <taxon>Eukaryota</taxon>
        <taxon>Fungi</taxon>
        <taxon>Dikarya</taxon>
        <taxon>Ascomycota</taxon>
        <taxon>Pezizomycotina</taxon>
        <taxon>Sordariomycetes</taxon>
        <taxon>Sordariomycetidae</taxon>
        <taxon>Sordariales</taxon>
        <taxon>Lasiosphaeriaceae</taxon>
        <taxon>Lasiosphaeria</taxon>
    </lineage>
</organism>
<name>A0AA40DJ44_9PEZI</name>
<comment type="caution">
    <text evidence="2">The sequence shown here is derived from an EMBL/GenBank/DDBJ whole genome shotgun (WGS) entry which is preliminary data.</text>
</comment>
<dbReference type="InterPro" id="IPR036388">
    <property type="entry name" value="WH-like_DNA-bd_sf"/>
</dbReference>
<dbReference type="EMBL" id="JAUIRO010000008">
    <property type="protein sequence ID" value="KAK0703221.1"/>
    <property type="molecule type" value="Genomic_DNA"/>
</dbReference>
<reference evidence="2" key="1">
    <citation type="submission" date="2023-06" db="EMBL/GenBank/DDBJ databases">
        <title>Genome-scale phylogeny and comparative genomics of the fungal order Sordariales.</title>
        <authorList>
            <consortium name="Lawrence Berkeley National Laboratory"/>
            <person name="Hensen N."/>
            <person name="Bonometti L."/>
            <person name="Westerberg I."/>
            <person name="Brannstrom I.O."/>
            <person name="Guillou S."/>
            <person name="Cros-Aarteil S."/>
            <person name="Calhoun S."/>
            <person name="Haridas S."/>
            <person name="Kuo A."/>
            <person name="Mondo S."/>
            <person name="Pangilinan J."/>
            <person name="Riley R."/>
            <person name="LaButti K."/>
            <person name="Andreopoulos B."/>
            <person name="Lipzen A."/>
            <person name="Chen C."/>
            <person name="Yanf M."/>
            <person name="Daum C."/>
            <person name="Ng V."/>
            <person name="Clum A."/>
            <person name="Steindorff A."/>
            <person name="Ohm R."/>
            <person name="Martin F."/>
            <person name="Silar P."/>
            <person name="Natvig D."/>
            <person name="Lalanne C."/>
            <person name="Gautier V."/>
            <person name="Ament-velasquez S.L."/>
            <person name="Kruys A."/>
            <person name="Hutchinson M.I."/>
            <person name="Powell A.J."/>
            <person name="Barry K."/>
            <person name="Miller A.N."/>
            <person name="Grigoriev I.V."/>
            <person name="Debuchy R."/>
            <person name="Gladieux P."/>
            <person name="Thoren M.H."/>
            <person name="Johannesson H."/>
        </authorList>
    </citation>
    <scope>NUCLEOTIDE SEQUENCE</scope>
    <source>
        <strain evidence="2">SMH2392-1A</strain>
    </source>
</reference>
<dbReference type="GO" id="GO:0006260">
    <property type="term" value="P:DNA replication"/>
    <property type="evidence" value="ECO:0007669"/>
    <property type="project" value="InterPro"/>
</dbReference>
<dbReference type="Proteomes" id="UP001172101">
    <property type="component" value="Unassembled WGS sequence"/>
</dbReference>
<sequence>MKSHQVQRIILTLVTLEALSEENRVNSRVNVSNTYYNIGPKASDYLRGKQKFKIAVPNSDRLSWLRMRARADLLGSSEPLGFAGLARSQRPPPFTNVSLPLPAASKKRKIKPSVPAVSAIEAHESDMETRGNEPNINGGGDKETQFSCNVTMP</sequence>
<dbReference type="GO" id="GO:0043138">
    <property type="term" value="F:3'-5' DNA helicase activity"/>
    <property type="evidence" value="ECO:0007669"/>
    <property type="project" value="InterPro"/>
</dbReference>
<protein>
    <submittedName>
        <fullName evidence="2">Uncharacterized protein</fullName>
    </submittedName>
</protein>
<feature type="region of interest" description="Disordered" evidence="1">
    <location>
        <begin position="121"/>
        <end position="153"/>
    </location>
</feature>